<dbReference type="Gene3D" id="3.40.50.12790">
    <property type="entry name" value="FHIPEP family, domain 4"/>
    <property type="match status" value="1"/>
</dbReference>
<dbReference type="InterPro" id="IPR042193">
    <property type="entry name" value="FHIPEP_3"/>
</dbReference>
<evidence type="ECO:0000256" key="3">
    <source>
        <dbReference type="ARBA" id="ARBA00022475"/>
    </source>
</evidence>
<reference evidence="8" key="2">
    <citation type="submission" date="2023-01" db="EMBL/GenBank/DDBJ databases">
        <title>Draft genome sequence of Agaribacter marinus strain NBRC 110023.</title>
        <authorList>
            <person name="Sun Q."/>
            <person name="Mori K."/>
        </authorList>
    </citation>
    <scope>NUCLEOTIDE SEQUENCE</scope>
    <source>
        <strain evidence="8">NBRC 110023</strain>
    </source>
</reference>
<dbReference type="Pfam" id="PF00771">
    <property type="entry name" value="FHIPEP"/>
    <property type="match status" value="1"/>
</dbReference>
<keyword evidence="6 7" id="KW-0472">Membrane</keyword>
<keyword evidence="8" id="KW-0966">Cell projection</keyword>
<gene>
    <name evidence="8" type="primary">flhA_1</name>
    <name evidence="8" type="ORF">GCM10007852_09120</name>
</gene>
<keyword evidence="8" id="KW-0282">Flagellum</keyword>
<dbReference type="GO" id="GO:0005886">
    <property type="term" value="C:plasma membrane"/>
    <property type="evidence" value="ECO:0007669"/>
    <property type="project" value="UniProtKB-SubCell"/>
</dbReference>
<keyword evidence="8" id="KW-0969">Cilium</keyword>
<dbReference type="InterPro" id="IPR042194">
    <property type="entry name" value="FHIPEP_1"/>
</dbReference>
<evidence type="ECO:0000256" key="5">
    <source>
        <dbReference type="ARBA" id="ARBA00022989"/>
    </source>
</evidence>
<sequence>MIGLFKHGKSELALVLAVVAILMLLFIPVPAAFLDLLLLMNFSLALVILLLTFYTDKPLSFSTFPSLILIATLFRLGLNVSSTRLILADADAGQVISAIGSQVVDGNYVIGLVVFLILIVVQYVVVTNGAQRVAEVAARFTLDSMPGKQMSIDADLNMGIIDEVEAKERRLAIEKEANFYGAMDGSTKFVKGDAIAGIIIILINIIGGLSIGVAQHGMSWGEAMHTFTLLTVGDGIVTQIPSLIVATATGIIITRAASDSQLGKELTKQITSQPKILIIIAVTLGILMFMPGLPTLPLLLLSVVFGAIAYFAHRTSVAKTSSESTQQNELDSAKAQTEDGADLYALTQINTLELRLGFEVNAFINEEQSTLTSRLNSFRKQFAMEFGVVLPTETIMVDNTMDANEYHLFIQGSQVAKGDVMANHHLAIDPSGNRNDLKGKKTKEPTYGLPAIWIDDNDVELARNGGYTVVDPETTLLTHLTETLKRYSPEFVTRKEAEKLLSRIADSQSGLIDELVPNILSYSEIQKILQTLLQEKVSIRNLPMILEELVDAAKSDKSIHSLVEAVRRKLRNQICQSLVDKNGTLNVLTFEPRFEQRLVSGVVDGDSNMSLAIDAATTESLLKSLSSNVEKMMGKRVKPVVLCTPILRRHLFLFCERALPQMHILSLNEIPTTVNVQSFSIVSDNPSTDKAA</sequence>
<proteinExistence type="inferred from homology"/>
<keyword evidence="3" id="KW-1003">Cell membrane</keyword>
<evidence type="ECO:0000256" key="2">
    <source>
        <dbReference type="ARBA" id="ARBA00008835"/>
    </source>
</evidence>
<dbReference type="InterPro" id="IPR025505">
    <property type="entry name" value="FHIPEP_CS"/>
</dbReference>
<dbReference type="InterPro" id="IPR001712">
    <property type="entry name" value="T3SS_FHIPEP"/>
</dbReference>
<reference evidence="8" key="1">
    <citation type="journal article" date="2014" name="Int. J. Syst. Evol. Microbiol.">
        <title>Complete genome sequence of Corynebacterium casei LMG S-19264T (=DSM 44701T), isolated from a smear-ripened cheese.</title>
        <authorList>
            <consortium name="US DOE Joint Genome Institute (JGI-PGF)"/>
            <person name="Walter F."/>
            <person name="Albersmeier A."/>
            <person name="Kalinowski J."/>
            <person name="Ruckert C."/>
        </authorList>
    </citation>
    <scope>NUCLEOTIDE SEQUENCE</scope>
    <source>
        <strain evidence="8">NBRC 110023</strain>
    </source>
</reference>
<dbReference type="Gene3D" id="3.40.30.60">
    <property type="entry name" value="FHIPEP family, domain 1"/>
    <property type="match status" value="1"/>
</dbReference>
<keyword evidence="4 7" id="KW-0812">Transmembrane</keyword>
<feature type="transmembrane region" description="Helical" evidence="7">
    <location>
        <begin position="274"/>
        <end position="290"/>
    </location>
</feature>
<feature type="transmembrane region" description="Helical" evidence="7">
    <location>
        <begin position="107"/>
        <end position="126"/>
    </location>
</feature>
<feature type="transmembrane region" description="Helical" evidence="7">
    <location>
        <begin position="36"/>
        <end position="55"/>
    </location>
</feature>
<evidence type="ECO:0000313" key="8">
    <source>
        <dbReference type="EMBL" id="GLR70004.1"/>
    </source>
</evidence>
<dbReference type="EMBL" id="BSOT01000005">
    <property type="protein sequence ID" value="GLR70004.1"/>
    <property type="molecule type" value="Genomic_DNA"/>
</dbReference>
<dbReference type="Proteomes" id="UP001156601">
    <property type="component" value="Unassembled WGS sequence"/>
</dbReference>
<comment type="caution">
    <text evidence="8">The sequence shown here is derived from an EMBL/GenBank/DDBJ whole genome shotgun (WGS) entry which is preliminary data.</text>
</comment>
<evidence type="ECO:0000256" key="6">
    <source>
        <dbReference type="ARBA" id="ARBA00023136"/>
    </source>
</evidence>
<dbReference type="PROSITE" id="PS00994">
    <property type="entry name" value="FHIPEP"/>
    <property type="match status" value="1"/>
</dbReference>
<dbReference type="PRINTS" id="PR00949">
    <property type="entry name" value="TYPE3IMAPROT"/>
</dbReference>
<dbReference type="GO" id="GO:0009306">
    <property type="term" value="P:protein secretion"/>
    <property type="evidence" value="ECO:0007669"/>
    <property type="project" value="InterPro"/>
</dbReference>
<organism evidence="8 9">
    <name type="scientific">Agaribacter marinus</name>
    <dbReference type="NCBI Taxonomy" id="1431249"/>
    <lineage>
        <taxon>Bacteria</taxon>
        <taxon>Pseudomonadati</taxon>
        <taxon>Pseudomonadota</taxon>
        <taxon>Gammaproteobacteria</taxon>
        <taxon>Alteromonadales</taxon>
        <taxon>Alteromonadaceae</taxon>
        <taxon>Agaribacter</taxon>
    </lineage>
</organism>
<accession>A0AA37SWJ5</accession>
<keyword evidence="5 7" id="KW-1133">Transmembrane helix</keyword>
<dbReference type="AlphaFoldDB" id="A0AA37SWJ5"/>
<feature type="transmembrane region" description="Helical" evidence="7">
    <location>
        <begin position="194"/>
        <end position="216"/>
    </location>
</feature>
<dbReference type="RefSeq" id="WP_284216306.1">
    <property type="nucleotide sequence ID" value="NZ_BSOT01000005.1"/>
</dbReference>
<comment type="subcellular location">
    <subcellularLocation>
        <location evidence="1">Cell membrane</location>
        <topology evidence="1">Multi-pass membrane protein</topology>
    </subcellularLocation>
</comment>
<dbReference type="PANTHER" id="PTHR30161:SF1">
    <property type="entry name" value="FLAGELLAR BIOSYNTHESIS PROTEIN FLHA-RELATED"/>
    <property type="match status" value="1"/>
</dbReference>
<feature type="transmembrane region" description="Helical" evidence="7">
    <location>
        <begin position="67"/>
        <end position="87"/>
    </location>
</feature>
<evidence type="ECO:0000313" key="9">
    <source>
        <dbReference type="Proteomes" id="UP001156601"/>
    </source>
</evidence>
<dbReference type="PANTHER" id="PTHR30161">
    <property type="entry name" value="FLAGELLAR EXPORT PROTEIN, MEMBRANE FLHA SUBUNIT-RELATED"/>
    <property type="match status" value="1"/>
</dbReference>
<dbReference type="InterPro" id="IPR042196">
    <property type="entry name" value="FHIPEP_4"/>
</dbReference>
<dbReference type="PIRSF" id="PIRSF005419">
    <property type="entry name" value="FlhA"/>
    <property type="match status" value="1"/>
</dbReference>
<name>A0AA37SWJ5_9ALTE</name>
<comment type="similarity">
    <text evidence="2">Belongs to the FHIPEP (flagella/HR/invasion proteins export pore) family.</text>
</comment>
<protein>
    <submittedName>
        <fullName evidence="8">Flagellar biosynthesis protein FlhA</fullName>
    </submittedName>
</protein>
<evidence type="ECO:0000256" key="4">
    <source>
        <dbReference type="ARBA" id="ARBA00022692"/>
    </source>
</evidence>
<dbReference type="GO" id="GO:0044780">
    <property type="term" value="P:bacterial-type flagellum assembly"/>
    <property type="evidence" value="ECO:0007669"/>
    <property type="project" value="TreeGrafter"/>
</dbReference>
<evidence type="ECO:0000256" key="1">
    <source>
        <dbReference type="ARBA" id="ARBA00004651"/>
    </source>
</evidence>
<keyword evidence="9" id="KW-1185">Reference proteome</keyword>
<feature type="transmembrane region" description="Helical" evidence="7">
    <location>
        <begin position="12"/>
        <end position="30"/>
    </location>
</feature>
<dbReference type="Gene3D" id="1.10.8.540">
    <property type="entry name" value="FHIPEP family, domain 3"/>
    <property type="match status" value="1"/>
</dbReference>
<feature type="transmembrane region" description="Helical" evidence="7">
    <location>
        <begin position="236"/>
        <end position="253"/>
    </location>
</feature>
<evidence type="ECO:0000256" key="7">
    <source>
        <dbReference type="SAM" id="Phobius"/>
    </source>
</evidence>